<proteinExistence type="predicted"/>
<organism evidence="1 2">
    <name type="scientific">Vibrio panuliri</name>
    <dbReference type="NCBI Taxonomy" id="1381081"/>
    <lineage>
        <taxon>Bacteria</taxon>
        <taxon>Pseudomonadati</taxon>
        <taxon>Pseudomonadota</taxon>
        <taxon>Gammaproteobacteria</taxon>
        <taxon>Vibrionales</taxon>
        <taxon>Vibrionaceae</taxon>
        <taxon>Vibrio</taxon>
    </lineage>
</organism>
<dbReference type="InterPro" id="IPR027417">
    <property type="entry name" value="P-loop_NTPase"/>
</dbReference>
<name>A0A1Q9HMZ5_9VIBR</name>
<evidence type="ECO:0000313" key="2">
    <source>
        <dbReference type="Proteomes" id="UP000186313"/>
    </source>
</evidence>
<dbReference type="AlphaFoldDB" id="A0A1Q9HMZ5"/>
<gene>
    <name evidence="1" type="ORF">BIY22_16325</name>
</gene>
<dbReference type="STRING" id="1381081.BIY22_16325"/>
<evidence type="ECO:0000313" key="1">
    <source>
        <dbReference type="EMBL" id="OLQ92077.1"/>
    </source>
</evidence>
<dbReference type="Proteomes" id="UP000186313">
    <property type="component" value="Unassembled WGS sequence"/>
</dbReference>
<dbReference type="Gene3D" id="3.40.50.300">
    <property type="entry name" value="P-loop containing nucleotide triphosphate hydrolases"/>
    <property type="match status" value="1"/>
</dbReference>
<accession>A0A1Q9HMZ5</accession>
<sequence>MFNGSSFNSVQHEPFNIDRIFKHVIEQWKENQNIQILYENIECILKEKPLIKHCLEIMPKELNQVLMEVSAKYGYKHLFLYREKAKSRLLSLNYSMKTNVWGKEHLVTRPFSKAVFDEVIPIEKLIDHEINARNEMQWCYEYLSKDNQRPLAVSFEQLYKSDFAYSSILVKQLFVELIGNDDLVTYEFLDKTLKRGSQGTNDDYTRFPNSNEFINNLDSLPDFKLYRQAVVDYTISDDVKAIYHTVWPCLPGICFEQFFVQGVLLSEHGFDIESSQNIGELVRGLDSQRVHKMYPEQRGSKQCRFIYGPILSREDIRIIKCT</sequence>
<dbReference type="EMBL" id="MJMJ01000005">
    <property type="protein sequence ID" value="OLQ92077.1"/>
    <property type="molecule type" value="Genomic_DNA"/>
</dbReference>
<reference evidence="1 2" key="1">
    <citation type="submission" date="2016-09" db="EMBL/GenBank/DDBJ databases">
        <title>Genomic Taxonomy of the Vibrionaceae.</title>
        <authorList>
            <person name="Gonzalez-Castillo A."/>
            <person name="Gomez-Gil B."/>
            <person name="Enciso-Ibarra K."/>
        </authorList>
    </citation>
    <scope>NUCLEOTIDE SEQUENCE [LARGE SCALE GENOMIC DNA]</scope>
    <source>
        <strain evidence="1 2">CAIM 703</strain>
    </source>
</reference>
<comment type="caution">
    <text evidence="1">The sequence shown here is derived from an EMBL/GenBank/DDBJ whole genome shotgun (WGS) entry which is preliminary data.</text>
</comment>
<protein>
    <submittedName>
        <fullName evidence="1">Uncharacterized protein</fullName>
    </submittedName>
</protein>